<dbReference type="EMBL" id="JANIIK010000046">
    <property type="protein sequence ID" value="KAJ3602288.1"/>
    <property type="molecule type" value="Genomic_DNA"/>
</dbReference>
<proteinExistence type="predicted"/>
<dbReference type="AlphaFoldDB" id="A0A9Q0E9E5"/>
<organism evidence="2 3">
    <name type="scientific">Muraenolepis orangiensis</name>
    <name type="common">Patagonian moray cod</name>
    <dbReference type="NCBI Taxonomy" id="630683"/>
    <lineage>
        <taxon>Eukaryota</taxon>
        <taxon>Metazoa</taxon>
        <taxon>Chordata</taxon>
        <taxon>Craniata</taxon>
        <taxon>Vertebrata</taxon>
        <taxon>Euteleostomi</taxon>
        <taxon>Actinopterygii</taxon>
        <taxon>Neopterygii</taxon>
        <taxon>Teleostei</taxon>
        <taxon>Neoteleostei</taxon>
        <taxon>Acanthomorphata</taxon>
        <taxon>Zeiogadaria</taxon>
        <taxon>Gadariae</taxon>
        <taxon>Gadiformes</taxon>
        <taxon>Muraenolepidoidei</taxon>
        <taxon>Muraenolepididae</taxon>
        <taxon>Muraenolepis</taxon>
    </lineage>
</organism>
<sequence>MGGPPRLYSGAGPGGRGLEGAEPSAARLPGPRTNGTPVFLSAGRPTDMALGQWRPVAWLSGFTICLRDGVTNGNKCVSFTGNTWESSCPTARDPAGGDGPGPWDPGPCRWRRSGTLGPGTLLVETARDPGTRDPAGGDGLGPGTLQVETARDPAGGDGDMEGGGL</sequence>
<protein>
    <submittedName>
        <fullName evidence="2">Uncharacterized protein</fullName>
    </submittedName>
</protein>
<accession>A0A9Q0E9E5</accession>
<evidence type="ECO:0000256" key="1">
    <source>
        <dbReference type="SAM" id="MobiDB-lite"/>
    </source>
</evidence>
<feature type="region of interest" description="Disordered" evidence="1">
    <location>
        <begin position="81"/>
        <end position="165"/>
    </location>
</feature>
<feature type="region of interest" description="Disordered" evidence="1">
    <location>
        <begin position="1"/>
        <end position="36"/>
    </location>
</feature>
<evidence type="ECO:0000313" key="2">
    <source>
        <dbReference type="EMBL" id="KAJ3602288.1"/>
    </source>
</evidence>
<name>A0A9Q0E9E5_9TELE</name>
<keyword evidence="3" id="KW-1185">Reference proteome</keyword>
<comment type="caution">
    <text evidence="2">The sequence shown here is derived from an EMBL/GenBank/DDBJ whole genome shotgun (WGS) entry which is preliminary data.</text>
</comment>
<feature type="compositionally biased region" description="Gly residues" evidence="1">
    <location>
        <begin position="155"/>
        <end position="165"/>
    </location>
</feature>
<evidence type="ECO:0000313" key="3">
    <source>
        <dbReference type="Proteomes" id="UP001148018"/>
    </source>
</evidence>
<gene>
    <name evidence="2" type="ORF">NHX12_030047</name>
</gene>
<reference evidence="2" key="1">
    <citation type="submission" date="2022-07" db="EMBL/GenBank/DDBJ databases">
        <title>Chromosome-level genome of Muraenolepis orangiensis.</title>
        <authorList>
            <person name="Kim J."/>
        </authorList>
    </citation>
    <scope>NUCLEOTIDE SEQUENCE</scope>
    <source>
        <strain evidence="2">KU_S4_2022</strain>
        <tissue evidence="2">Muscle</tissue>
    </source>
</reference>
<dbReference type="Proteomes" id="UP001148018">
    <property type="component" value="Unassembled WGS sequence"/>
</dbReference>